<feature type="transmembrane region" description="Helical" evidence="1">
    <location>
        <begin position="6"/>
        <end position="23"/>
    </location>
</feature>
<sequence length="201" mass="22049">MITINIAIVWAIILTMGLLIISIKKLKRFRFNIKSLTRIGIIAAISIVLYMIKIVPFPQGGGFSLLSVLPIMILSSIFGIKEGIICGIIVGALKSVIQPPFYPLQLPLDYFGGMIVIAFTPIFGTKTKSRLIFGATLAGTLSILFSVLSGVIFFGQFAPEEMNTWIYSITYNLLGYGIEVLLSIIVLAIIPLRHLSKTIKN</sequence>
<keyword evidence="3" id="KW-1185">Reference proteome</keyword>
<keyword evidence="1" id="KW-0472">Membrane</keyword>
<dbReference type="GO" id="GO:0005886">
    <property type="term" value="C:plasma membrane"/>
    <property type="evidence" value="ECO:0007669"/>
    <property type="project" value="InterPro"/>
</dbReference>
<organism evidence="2 3">
    <name type="scientific">Senegalia massiliensis</name>
    <dbReference type="NCBI Taxonomy" id="1720316"/>
    <lineage>
        <taxon>Bacteria</taxon>
        <taxon>Bacillati</taxon>
        <taxon>Bacillota</taxon>
        <taxon>Clostridia</taxon>
        <taxon>Eubacteriales</taxon>
        <taxon>Clostridiaceae</taxon>
        <taxon>Senegalia</taxon>
    </lineage>
</organism>
<feature type="transmembrane region" description="Helical" evidence="1">
    <location>
        <begin position="108"/>
        <end position="124"/>
    </location>
</feature>
<protein>
    <submittedName>
        <fullName evidence="2">Energy-coupled thiamine transporter ThiT</fullName>
    </submittedName>
</protein>
<dbReference type="RefSeq" id="WP_160197614.1">
    <property type="nucleotide sequence ID" value="NZ_QXXA01000010.1"/>
</dbReference>
<dbReference type="EMBL" id="QXXA01000010">
    <property type="protein sequence ID" value="NBI07151.1"/>
    <property type="molecule type" value="Genomic_DNA"/>
</dbReference>
<feature type="transmembrane region" description="Helical" evidence="1">
    <location>
        <begin position="173"/>
        <end position="192"/>
    </location>
</feature>
<dbReference type="Pfam" id="PF09515">
    <property type="entry name" value="Thia_YuaJ"/>
    <property type="match status" value="1"/>
</dbReference>
<dbReference type="InterPro" id="IPR012651">
    <property type="entry name" value="Thia_Transptr_ThiT"/>
</dbReference>
<gene>
    <name evidence="2" type="ORF">D3Z33_09835</name>
</gene>
<keyword evidence="1" id="KW-1133">Transmembrane helix</keyword>
<name>A0A845QY10_9CLOT</name>
<reference evidence="2 3" key="1">
    <citation type="submission" date="2018-08" db="EMBL/GenBank/DDBJ databases">
        <title>Murine metabolic-syndrome-specific gut microbial biobank.</title>
        <authorList>
            <person name="Liu C."/>
        </authorList>
    </citation>
    <scope>NUCLEOTIDE SEQUENCE [LARGE SCALE GENOMIC DNA]</scope>
    <source>
        <strain evidence="2 3">583</strain>
    </source>
</reference>
<evidence type="ECO:0000313" key="2">
    <source>
        <dbReference type="EMBL" id="NBI07151.1"/>
    </source>
</evidence>
<feature type="transmembrane region" description="Helical" evidence="1">
    <location>
        <begin position="35"/>
        <end position="55"/>
    </location>
</feature>
<dbReference type="GO" id="GO:0015234">
    <property type="term" value="F:thiamine transmembrane transporter activity"/>
    <property type="evidence" value="ECO:0007669"/>
    <property type="project" value="InterPro"/>
</dbReference>
<dbReference type="Gene3D" id="1.10.1760.20">
    <property type="match status" value="1"/>
</dbReference>
<dbReference type="OrthoDB" id="9795813at2"/>
<accession>A0A845QY10</accession>
<comment type="caution">
    <text evidence="2">The sequence shown here is derived from an EMBL/GenBank/DDBJ whole genome shotgun (WGS) entry which is preliminary data.</text>
</comment>
<dbReference type="Proteomes" id="UP000467132">
    <property type="component" value="Unassembled WGS sequence"/>
</dbReference>
<feature type="transmembrane region" description="Helical" evidence="1">
    <location>
        <begin position="131"/>
        <end position="153"/>
    </location>
</feature>
<keyword evidence="1" id="KW-0812">Transmembrane</keyword>
<evidence type="ECO:0000256" key="1">
    <source>
        <dbReference type="SAM" id="Phobius"/>
    </source>
</evidence>
<evidence type="ECO:0000313" key="3">
    <source>
        <dbReference type="Proteomes" id="UP000467132"/>
    </source>
</evidence>
<proteinExistence type="predicted"/>
<dbReference type="AlphaFoldDB" id="A0A845QY10"/>